<dbReference type="InterPro" id="IPR044068">
    <property type="entry name" value="CB"/>
</dbReference>
<evidence type="ECO:0000259" key="13">
    <source>
        <dbReference type="PROSITE" id="PS51900"/>
    </source>
</evidence>
<evidence type="ECO:0000256" key="2">
    <source>
        <dbReference type="ARBA" id="ARBA00004496"/>
    </source>
</evidence>
<organism evidence="14 15">
    <name type="scientific">Schaedlerella arabinosiphila</name>
    <dbReference type="NCBI Taxonomy" id="2044587"/>
    <lineage>
        <taxon>Bacteria</taxon>
        <taxon>Bacillati</taxon>
        <taxon>Bacillota</taxon>
        <taxon>Clostridia</taxon>
        <taxon>Lachnospirales</taxon>
        <taxon>Lachnospiraceae</taxon>
        <taxon>Schaedlerella</taxon>
    </lineage>
</organism>
<comment type="subcellular location">
    <subcellularLocation>
        <location evidence="2">Cytoplasm</location>
    </subcellularLocation>
</comment>
<evidence type="ECO:0000256" key="6">
    <source>
        <dbReference type="ARBA" id="ARBA00022829"/>
    </source>
</evidence>
<dbReference type="Pfam" id="PF13495">
    <property type="entry name" value="Phage_int_SAM_4"/>
    <property type="match status" value="1"/>
</dbReference>
<gene>
    <name evidence="14" type="ORF">FMM80_01055</name>
</gene>
<dbReference type="RefSeq" id="WP_162205278.1">
    <property type="nucleotide sequence ID" value="NZ_VIRB01000021.1"/>
</dbReference>
<dbReference type="InterPro" id="IPR011010">
    <property type="entry name" value="DNA_brk_join_enz"/>
</dbReference>
<evidence type="ECO:0000313" key="14">
    <source>
        <dbReference type="EMBL" id="NDO67396.1"/>
    </source>
</evidence>
<evidence type="ECO:0000313" key="15">
    <source>
        <dbReference type="Proteomes" id="UP000474104"/>
    </source>
</evidence>
<evidence type="ECO:0000256" key="1">
    <source>
        <dbReference type="ARBA" id="ARBA00003283"/>
    </source>
</evidence>
<dbReference type="Pfam" id="PF00589">
    <property type="entry name" value="Phage_integrase"/>
    <property type="match status" value="1"/>
</dbReference>
<dbReference type="InterPro" id="IPR004107">
    <property type="entry name" value="Integrase_SAM-like_N"/>
</dbReference>
<evidence type="ECO:0000256" key="5">
    <source>
        <dbReference type="ARBA" id="ARBA00022618"/>
    </source>
</evidence>
<keyword evidence="6" id="KW-0159">Chromosome partition</keyword>
<keyword evidence="8 11" id="KW-0238">DNA-binding</keyword>
<dbReference type="EMBL" id="VIRB01000021">
    <property type="protein sequence ID" value="NDO67396.1"/>
    <property type="molecule type" value="Genomic_DNA"/>
</dbReference>
<evidence type="ECO:0000256" key="9">
    <source>
        <dbReference type="ARBA" id="ARBA00023172"/>
    </source>
</evidence>
<dbReference type="InterPro" id="IPR010998">
    <property type="entry name" value="Integrase_recombinase_N"/>
</dbReference>
<dbReference type="InterPro" id="IPR013762">
    <property type="entry name" value="Integrase-like_cat_sf"/>
</dbReference>
<keyword evidence="9" id="KW-0233">DNA recombination</keyword>
<dbReference type="AlphaFoldDB" id="A0A9X5C4A0"/>
<keyword evidence="5" id="KW-0132">Cell division</keyword>
<dbReference type="Gene3D" id="1.10.150.130">
    <property type="match status" value="1"/>
</dbReference>
<keyword evidence="4" id="KW-0963">Cytoplasm</keyword>
<keyword evidence="10" id="KW-0131">Cell cycle</keyword>
<proteinExistence type="inferred from homology"/>
<keyword evidence="7" id="KW-0229">DNA integration</keyword>
<evidence type="ECO:0000256" key="8">
    <source>
        <dbReference type="ARBA" id="ARBA00023125"/>
    </source>
</evidence>
<dbReference type="SUPFAM" id="SSF56349">
    <property type="entry name" value="DNA breaking-rejoining enzymes"/>
    <property type="match status" value="1"/>
</dbReference>
<reference evidence="14 15" key="1">
    <citation type="submission" date="2019-07" db="EMBL/GenBank/DDBJ databases">
        <title>Draft genome sequences of 15 bacterial species constituting the stable defined intestinal microbiota of the GM15 gnotobiotic mouse model.</title>
        <authorList>
            <person name="Elie C."/>
            <person name="Mathieu A."/>
            <person name="Saliou A."/>
            <person name="Darnaud M."/>
            <person name="Leulier F."/>
            <person name="Tamellini A."/>
        </authorList>
    </citation>
    <scope>NUCLEOTIDE SEQUENCE [LARGE SCALE GENOMIC DNA]</scope>
    <source>
        <strain evidence="15">ASF 502</strain>
    </source>
</reference>
<dbReference type="InterPro" id="IPR050090">
    <property type="entry name" value="Tyrosine_recombinase_XerCD"/>
</dbReference>
<dbReference type="PANTHER" id="PTHR30349:SF77">
    <property type="entry name" value="TYROSINE RECOMBINASE XERC"/>
    <property type="match status" value="1"/>
</dbReference>
<evidence type="ECO:0000259" key="12">
    <source>
        <dbReference type="PROSITE" id="PS51898"/>
    </source>
</evidence>
<evidence type="ECO:0000256" key="11">
    <source>
        <dbReference type="PROSITE-ProRule" id="PRU01248"/>
    </source>
</evidence>
<dbReference type="GO" id="GO:0003677">
    <property type="term" value="F:DNA binding"/>
    <property type="evidence" value="ECO:0007669"/>
    <property type="project" value="UniProtKB-UniRule"/>
</dbReference>
<dbReference type="PANTHER" id="PTHR30349">
    <property type="entry name" value="PHAGE INTEGRASE-RELATED"/>
    <property type="match status" value="1"/>
</dbReference>
<evidence type="ECO:0000256" key="7">
    <source>
        <dbReference type="ARBA" id="ARBA00022908"/>
    </source>
</evidence>
<dbReference type="Proteomes" id="UP000474104">
    <property type="component" value="Unassembled WGS sequence"/>
</dbReference>
<sequence length="331" mass="38686">MDIRTQIISNVMEILDDIDQEILERIERSLYIQLNNYEVQERCTDVVLHDMTNQGLIKKYIATKRLEGKSEKTIKRYLPEIERMVDYINKRIPDITSFDLRFYLAMYKENRKISNRTLENMRKTLSSFFTWLHDEGLIPYNPAKSLAKIKYEKIVKKPFTAIDREKIKNACTSIRDLALTEFLYATGLRVSEVSSLNIDDIDFILREGIVIGKGSKERRFYMSEVCSLYLKKYLQSRTDTNPALFVSTKATFNRLKKEGIEVSVRKIGTLAKVENVHPHRFRRTLATDLVKKNVPIQDVAEILGHSDLRTTQVYVSLDYATIKYNYNKAII</sequence>
<name>A0A9X5C4A0_9FIRM</name>
<accession>A0A9X5C4A0</accession>
<dbReference type="GO" id="GO:0006310">
    <property type="term" value="P:DNA recombination"/>
    <property type="evidence" value="ECO:0007669"/>
    <property type="project" value="UniProtKB-KW"/>
</dbReference>
<evidence type="ECO:0000256" key="10">
    <source>
        <dbReference type="ARBA" id="ARBA00023306"/>
    </source>
</evidence>
<dbReference type="PROSITE" id="PS51900">
    <property type="entry name" value="CB"/>
    <property type="match status" value="1"/>
</dbReference>
<evidence type="ECO:0000256" key="3">
    <source>
        <dbReference type="ARBA" id="ARBA00008857"/>
    </source>
</evidence>
<feature type="domain" description="Tyr recombinase" evidence="12">
    <location>
        <begin position="154"/>
        <end position="327"/>
    </location>
</feature>
<comment type="caution">
    <text evidence="14">The sequence shown here is derived from an EMBL/GenBank/DDBJ whole genome shotgun (WGS) entry which is preliminary data.</text>
</comment>
<dbReference type="GO" id="GO:0015074">
    <property type="term" value="P:DNA integration"/>
    <property type="evidence" value="ECO:0007669"/>
    <property type="project" value="UniProtKB-KW"/>
</dbReference>
<feature type="domain" description="Core-binding (CB)" evidence="13">
    <location>
        <begin position="51"/>
        <end position="133"/>
    </location>
</feature>
<evidence type="ECO:0000256" key="4">
    <source>
        <dbReference type="ARBA" id="ARBA00022490"/>
    </source>
</evidence>
<dbReference type="GO" id="GO:0007059">
    <property type="term" value="P:chromosome segregation"/>
    <property type="evidence" value="ECO:0007669"/>
    <property type="project" value="UniProtKB-KW"/>
</dbReference>
<comment type="similarity">
    <text evidence="3">Belongs to the 'phage' integrase family.</text>
</comment>
<comment type="function">
    <text evidence="1">Site-specific tyrosine recombinase, which acts by catalyzing the cutting and rejoining of the recombining DNA molecules.</text>
</comment>
<dbReference type="InterPro" id="IPR002104">
    <property type="entry name" value="Integrase_catalytic"/>
</dbReference>
<dbReference type="PROSITE" id="PS51898">
    <property type="entry name" value="TYR_RECOMBINASE"/>
    <property type="match status" value="1"/>
</dbReference>
<dbReference type="GO" id="GO:0051301">
    <property type="term" value="P:cell division"/>
    <property type="evidence" value="ECO:0007669"/>
    <property type="project" value="UniProtKB-KW"/>
</dbReference>
<protein>
    <submittedName>
        <fullName evidence="14">Tyrosine-type recombinase/integrase</fullName>
    </submittedName>
</protein>
<dbReference type="GO" id="GO:0005737">
    <property type="term" value="C:cytoplasm"/>
    <property type="evidence" value="ECO:0007669"/>
    <property type="project" value="UniProtKB-SubCell"/>
</dbReference>
<dbReference type="Gene3D" id="1.10.443.10">
    <property type="entry name" value="Intergrase catalytic core"/>
    <property type="match status" value="1"/>
</dbReference>